<reference evidence="2 3" key="1">
    <citation type="submission" date="2013-09" db="EMBL/GenBank/DDBJ databases">
        <title>Whole genome shotgun sequence of Novosphingobium tardaugens NBRC 16725.</title>
        <authorList>
            <person name="Isaki S."/>
            <person name="Hosoyama A."/>
            <person name="Tsuchikane K."/>
            <person name="Katsumata H."/>
            <person name="Ando Y."/>
            <person name="Yamazaki S."/>
            <person name="Fujita N."/>
        </authorList>
    </citation>
    <scope>NUCLEOTIDE SEQUENCE [LARGE SCALE GENOMIC DNA]</scope>
    <source>
        <strain evidence="2 3">NBRC 16725</strain>
    </source>
</reference>
<keyword evidence="1" id="KW-1133">Transmembrane helix</keyword>
<evidence type="ECO:0000313" key="3">
    <source>
        <dbReference type="Proteomes" id="UP000016568"/>
    </source>
</evidence>
<feature type="transmembrane region" description="Helical" evidence="1">
    <location>
        <begin position="236"/>
        <end position="253"/>
    </location>
</feature>
<sequence length="267" mass="29965">MRGAALERWIAGKGAALNDRSRRFVRTLAPQMDRCIMLWLLLFLSAAATRMVLSRAAIHDLGDWAQIALPYGLAALAPAAAYRMAMRAFPPRVLHTQPDYRLARYGRWRQINPMDARNHPVFGPFGFMASLLLGMLLNIPVRSFEFLVAVPAINHHAPAWAITIFHMMTLDLVIMNFLYAVCFVMALRSIPLFPRMLLLTWMVDIVLQLAIAQRVAASPGLPDAVGIALEQLLHGNITKVLISATIWLPYLLLSERVNVTYRSRIPA</sequence>
<feature type="transmembrane region" description="Helical" evidence="1">
    <location>
        <begin position="159"/>
        <end position="184"/>
    </location>
</feature>
<keyword evidence="3" id="KW-1185">Reference proteome</keyword>
<keyword evidence="1" id="KW-0812">Transmembrane</keyword>
<evidence type="ECO:0008006" key="4">
    <source>
        <dbReference type="Google" id="ProtNLM"/>
    </source>
</evidence>
<evidence type="ECO:0000313" key="2">
    <source>
        <dbReference type="EMBL" id="GAD50478.1"/>
    </source>
</evidence>
<evidence type="ECO:0000256" key="1">
    <source>
        <dbReference type="SAM" id="Phobius"/>
    </source>
</evidence>
<gene>
    <name evidence="2" type="ORF">NT2_09_00860</name>
</gene>
<comment type="caution">
    <text evidence="2">The sequence shown here is derived from an EMBL/GenBank/DDBJ whole genome shotgun (WGS) entry which is preliminary data.</text>
</comment>
<keyword evidence="1" id="KW-0472">Membrane</keyword>
<accession>U3A6V8</accession>
<feature type="transmembrane region" description="Helical" evidence="1">
    <location>
        <begin position="196"/>
        <end position="216"/>
    </location>
</feature>
<dbReference type="eggNOG" id="ENOG50329MU">
    <property type="taxonomic scope" value="Bacteria"/>
</dbReference>
<feature type="transmembrane region" description="Helical" evidence="1">
    <location>
        <begin position="121"/>
        <end position="139"/>
    </location>
</feature>
<dbReference type="Proteomes" id="UP000016568">
    <property type="component" value="Unassembled WGS sequence"/>
</dbReference>
<proteinExistence type="predicted"/>
<dbReference type="EMBL" id="BASZ01000009">
    <property type="protein sequence ID" value="GAD50478.1"/>
    <property type="molecule type" value="Genomic_DNA"/>
</dbReference>
<name>U3A6V8_9SPHN</name>
<feature type="transmembrane region" description="Helical" evidence="1">
    <location>
        <begin position="36"/>
        <end position="58"/>
    </location>
</feature>
<organism evidence="2 3">
    <name type="scientific">Caenibius tardaugens NBRC 16725</name>
    <dbReference type="NCBI Taxonomy" id="1219035"/>
    <lineage>
        <taxon>Bacteria</taxon>
        <taxon>Pseudomonadati</taxon>
        <taxon>Pseudomonadota</taxon>
        <taxon>Alphaproteobacteria</taxon>
        <taxon>Sphingomonadales</taxon>
        <taxon>Erythrobacteraceae</taxon>
        <taxon>Caenibius</taxon>
    </lineage>
</organism>
<dbReference type="AlphaFoldDB" id="U3A6V8"/>
<protein>
    <recommendedName>
        <fullName evidence="4">DUF2569 domain-containing protein</fullName>
    </recommendedName>
</protein>
<feature type="transmembrane region" description="Helical" evidence="1">
    <location>
        <begin position="64"/>
        <end position="82"/>
    </location>
</feature>